<dbReference type="EMBL" id="SJZJ01000003">
    <property type="protein sequence ID" value="TCJ30605.1"/>
    <property type="molecule type" value="Genomic_DNA"/>
</dbReference>
<protein>
    <submittedName>
        <fullName evidence="4">1-acyl-sn-glycerol-3-phosphate acyltransferase</fullName>
    </submittedName>
</protein>
<proteinExistence type="predicted"/>
<evidence type="ECO:0000256" key="2">
    <source>
        <dbReference type="ARBA" id="ARBA00023315"/>
    </source>
</evidence>
<evidence type="ECO:0000256" key="1">
    <source>
        <dbReference type="ARBA" id="ARBA00022679"/>
    </source>
</evidence>
<dbReference type="SMART" id="SM00563">
    <property type="entry name" value="PlsC"/>
    <property type="match status" value="1"/>
</dbReference>
<evidence type="ECO:0000313" key="5">
    <source>
        <dbReference type="Proteomes" id="UP000295453"/>
    </source>
</evidence>
<dbReference type="CDD" id="cd07989">
    <property type="entry name" value="LPLAT_AGPAT-like"/>
    <property type="match status" value="1"/>
</dbReference>
<comment type="caution">
    <text evidence="4">The sequence shown here is derived from an EMBL/GenBank/DDBJ whole genome shotgun (WGS) entry which is preliminary data.</text>
</comment>
<dbReference type="RefSeq" id="WP_131581730.1">
    <property type="nucleotide sequence ID" value="NZ_SJZJ01000003.1"/>
</dbReference>
<dbReference type="Proteomes" id="UP000295453">
    <property type="component" value="Unassembled WGS sequence"/>
</dbReference>
<dbReference type="Pfam" id="PF01553">
    <property type="entry name" value="Acyltransferase"/>
    <property type="match status" value="1"/>
</dbReference>
<name>A0A4R1CJQ6_9ACTN</name>
<dbReference type="AlphaFoldDB" id="A0A4R1CJQ6"/>
<evidence type="ECO:0000259" key="3">
    <source>
        <dbReference type="SMART" id="SM00563"/>
    </source>
</evidence>
<evidence type="ECO:0000313" key="4">
    <source>
        <dbReference type="EMBL" id="TCJ30605.1"/>
    </source>
</evidence>
<reference evidence="4 5" key="1">
    <citation type="submission" date="2019-03" db="EMBL/GenBank/DDBJ databases">
        <authorList>
            <person name="Kim M.K.M."/>
        </authorList>
    </citation>
    <scope>NUCLEOTIDE SEQUENCE [LARGE SCALE GENOMIC DNA]</scope>
    <source>
        <strain evidence="4 5">18JY15-6</strain>
    </source>
</reference>
<keyword evidence="1 4" id="KW-0808">Transferase</keyword>
<organism evidence="4 5">
    <name type="scientific">Nocardioides jejuensis</name>
    <dbReference type="NCBI Taxonomy" id="2502782"/>
    <lineage>
        <taxon>Bacteria</taxon>
        <taxon>Bacillati</taxon>
        <taxon>Actinomycetota</taxon>
        <taxon>Actinomycetes</taxon>
        <taxon>Propionibacteriales</taxon>
        <taxon>Nocardioidaceae</taxon>
        <taxon>Nocardioides</taxon>
    </lineage>
</organism>
<sequence length="258" mass="27853">MDITYPIIIAVAKSWFRVGLKVDMAGAENVPATGGAVIACNHNSYLDFIASGYPGERNKRYTRFMAKKEVFDHKVGGPLMRSFHHLAVDRSNGAEAFQVAVDALKSGEVVGVYPEATISRSFEIKEIKTGAVRMAAAAGVPVVPVVHFGFHRVQTKGHKRDLSRGTAVVIRVGEPYFPTGEDAVAETAELHRRMAALLDECIAAYPADQKPAGAWWLPARLGGSAPTLEEAERLDVEEKKARAERKAAKAAEKAAAKG</sequence>
<accession>A0A4R1CJQ6</accession>
<keyword evidence="5" id="KW-1185">Reference proteome</keyword>
<gene>
    <name evidence="4" type="ORF">EPD65_03310</name>
</gene>
<dbReference type="OrthoDB" id="3210041at2"/>
<dbReference type="GO" id="GO:0006654">
    <property type="term" value="P:phosphatidic acid biosynthetic process"/>
    <property type="evidence" value="ECO:0007669"/>
    <property type="project" value="TreeGrafter"/>
</dbReference>
<dbReference type="InterPro" id="IPR002123">
    <property type="entry name" value="Plipid/glycerol_acylTrfase"/>
</dbReference>
<dbReference type="PANTHER" id="PTHR10434:SF55">
    <property type="entry name" value="POSSIBLE ACYLTRANSFERASE"/>
    <property type="match status" value="1"/>
</dbReference>
<dbReference type="PANTHER" id="PTHR10434">
    <property type="entry name" value="1-ACYL-SN-GLYCEROL-3-PHOSPHATE ACYLTRANSFERASE"/>
    <property type="match status" value="1"/>
</dbReference>
<dbReference type="GO" id="GO:0005886">
    <property type="term" value="C:plasma membrane"/>
    <property type="evidence" value="ECO:0007669"/>
    <property type="project" value="TreeGrafter"/>
</dbReference>
<feature type="domain" description="Phospholipid/glycerol acyltransferase" evidence="3">
    <location>
        <begin position="36"/>
        <end position="150"/>
    </location>
</feature>
<dbReference type="GO" id="GO:0003841">
    <property type="term" value="F:1-acylglycerol-3-phosphate O-acyltransferase activity"/>
    <property type="evidence" value="ECO:0007669"/>
    <property type="project" value="TreeGrafter"/>
</dbReference>
<keyword evidence="2 4" id="KW-0012">Acyltransferase</keyword>
<dbReference type="SUPFAM" id="SSF69593">
    <property type="entry name" value="Glycerol-3-phosphate (1)-acyltransferase"/>
    <property type="match status" value="1"/>
</dbReference>